<organism evidence="1 2">
    <name type="scientific">Candidatus Zambryskibacteria bacterium RIFCSPHIGHO2_01_FULL_49_18</name>
    <dbReference type="NCBI Taxonomy" id="1802740"/>
    <lineage>
        <taxon>Bacteria</taxon>
        <taxon>Candidatus Zambryskiibacteriota</taxon>
    </lineage>
</organism>
<proteinExistence type="predicted"/>
<protein>
    <submittedName>
        <fullName evidence="1">Uncharacterized protein</fullName>
    </submittedName>
</protein>
<evidence type="ECO:0000313" key="1">
    <source>
        <dbReference type="EMBL" id="OHA91881.1"/>
    </source>
</evidence>
<evidence type="ECO:0000313" key="2">
    <source>
        <dbReference type="Proteomes" id="UP000178612"/>
    </source>
</evidence>
<accession>A0A1G2T5L9</accession>
<gene>
    <name evidence="1" type="ORF">A2758_01235</name>
</gene>
<comment type="caution">
    <text evidence="1">The sequence shown here is derived from an EMBL/GenBank/DDBJ whole genome shotgun (WGS) entry which is preliminary data.</text>
</comment>
<dbReference type="AlphaFoldDB" id="A0A1G2T5L9"/>
<reference evidence="1 2" key="1">
    <citation type="journal article" date="2016" name="Nat. Commun.">
        <title>Thousands of microbial genomes shed light on interconnected biogeochemical processes in an aquifer system.</title>
        <authorList>
            <person name="Anantharaman K."/>
            <person name="Brown C.T."/>
            <person name="Hug L.A."/>
            <person name="Sharon I."/>
            <person name="Castelle C.J."/>
            <person name="Probst A.J."/>
            <person name="Thomas B.C."/>
            <person name="Singh A."/>
            <person name="Wilkins M.J."/>
            <person name="Karaoz U."/>
            <person name="Brodie E.L."/>
            <person name="Williams K.H."/>
            <person name="Hubbard S.S."/>
            <person name="Banfield J.F."/>
        </authorList>
    </citation>
    <scope>NUCLEOTIDE SEQUENCE [LARGE SCALE GENOMIC DNA]</scope>
</reference>
<sequence length="60" mass="6903">MPDERQSNKKEIGAEKVEEIFGDFEARGNLVGLFELAYKVDRRVNPQRYGGAEAENYDHD</sequence>
<dbReference type="EMBL" id="MHVJ01000004">
    <property type="protein sequence ID" value="OHA91881.1"/>
    <property type="molecule type" value="Genomic_DNA"/>
</dbReference>
<dbReference type="Proteomes" id="UP000178612">
    <property type="component" value="Unassembled WGS sequence"/>
</dbReference>
<name>A0A1G2T5L9_9BACT</name>